<evidence type="ECO:0000259" key="1">
    <source>
        <dbReference type="Pfam" id="PF12867"/>
    </source>
</evidence>
<gene>
    <name evidence="2" type="ORF">A4R35_08920</name>
</gene>
<dbReference type="InterPro" id="IPR024775">
    <property type="entry name" value="DinB-like"/>
</dbReference>
<dbReference type="Proteomes" id="UP000248706">
    <property type="component" value="Unassembled WGS sequence"/>
</dbReference>
<dbReference type="SUPFAM" id="SSF109854">
    <property type="entry name" value="DinB/YfiT-like putative metalloenzymes"/>
    <property type="match status" value="1"/>
</dbReference>
<dbReference type="AlphaFoldDB" id="A0A328VJ16"/>
<dbReference type="Gene3D" id="1.20.120.450">
    <property type="entry name" value="dinb family like domain"/>
    <property type="match status" value="1"/>
</dbReference>
<feature type="domain" description="DinB-like" evidence="1">
    <location>
        <begin position="13"/>
        <end position="147"/>
    </location>
</feature>
<protein>
    <recommendedName>
        <fullName evidence="1">DinB-like domain-containing protein</fullName>
    </recommendedName>
</protein>
<keyword evidence="3" id="KW-1185">Reference proteome</keyword>
<comment type="caution">
    <text evidence="2">The sequence shown here is derived from an EMBL/GenBank/DDBJ whole genome shotgun (WGS) entry which is preliminary data.</text>
</comment>
<dbReference type="RefSeq" id="WP_112428567.1">
    <property type="nucleotide sequence ID" value="NZ_MCIF01000002.1"/>
</dbReference>
<evidence type="ECO:0000313" key="2">
    <source>
        <dbReference type="EMBL" id="RAQ95653.1"/>
    </source>
</evidence>
<evidence type="ECO:0000313" key="3">
    <source>
        <dbReference type="Proteomes" id="UP000248706"/>
    </source>
</evidence>
<proteinExistence type="predicted"/>
<accession>A0A328VJ16</accession>
<sequence length="160" mass="17925">MSVSEGACFAHILERLSHDVLFQLEDVPEADLNRHLELPETNTLFALATHLVGAAEYWVLVLVGQRQIARDRAAEFQAHGDFAVLKERYEGWLQAMHEVLDTLPDARLQEPVSGPTTYRYAPADRPLIARDALLHAVEHSALHLGHIQLTRQLLGLPVRG</sequence>
<dbReference type="EMBL" id="MCIF01000002">
    <property type="protein sequence ID" value="RAQ95653.1"/>
    <property type="molecule type" value="Genomic_DNA"/>
</dbReference>
<organism evidence="2 3">
    <name type="scientific">Thermogemmatispora tikiterensis</name>
    <dbReference type="NCBI Taxonomy" id="1825093"/>
    <lineage>
        <taxon>Bacteria</taxon>
        <taxon>Bacillati</taxon>
        <taxon>Chloroflexota</taxon>
        <taxon>Ktedonobacteria</taxon>
        <taxon>Thermogemmatisporales</taxon>
        <taxon>Thermogemmatisporaceae</taxon>
        <taxon>Thermogemmatispora</taxon>
    </lineage>
</organism>
<reference evidence="2 3" key="1">
    <citation type="submission" date="2016-08" db="EMBL/GenBank/DDBJ databases">
        <title>Analysis of Carbohydrate Active Enzymes in Thermogemmatispora T81 Reveals Carbohydrate Degradation Ability.</title>
        <authorList>
            <person name="Tomazini A."/>
            <person name="Lal S."/>
            <person name="Stott M."/>
            <person name="Henrissat B."/>
            <person name="Polikarpov I."/>
            <person name="Sparling R."/>
            <person name="Levin D.B."/>
        </authorList>
    </citation>
    <scope>NUCLEOTIDE SEQUENCE [LARGE SCALE GENOMIC DNA]</scope>
    <source>
        <strain evidence="2 3">T81</strain>
    </source>
</reference>
<dbReference type="InterPro" id="IPR034660">
    <property type="entry name" value="DinB/YfiT-like"/>
</dbReference>
<dbReference type="OrthoDB" id="68731at2"/>
<dbReference type="Pfam" id="PF12867">
    <property type="entry name" value="DinB_2"/>
    <property type="match status" value="1"/>
</dbReference>
<name>A0A328VJ16_9CHLR</name>